<dbReference type="AlphaFoldDB" id="A0A9X2ULQ5"/>
<organism evidence="1 2">
    <name type="scientific">Salinibacter ruber</name>
    <dbReference type="NCBI Taxonomy" id="146919"/>
    <lineage>
        <taxon>Bacteria</taxon>
        <taxon>Pseudomonadati</taxon>
        <taxon>Rhodothermota</taxon>
        <taxon>Rhodothermia</taxon>
        <taxon>Rhodothermales</taxon>
        <taxon>Salinibacteraceae</taxon>
        <taxon>Salinibacter</taxon>
    </lineage>
</organism>
<dbReference type="Proteomes" id="UP001155040">
    <property type="component" value="Unassembled WGS sequence"/>
</dbReference>
<accession>A0A9X2ULQ5</accession>
<reference evidence="1" key="1">
    <citation type="submission" date="2022-08" db="EMBL/GenBank/DDBJ databases">
        <title>Genomic Encyclopedia of Type Strains, Phase V (KMG-V): Genome sequencing to study the core and pangenomes of soil and plant-associated prokaryotes.</title>
        <authorList>
            <person name="Whitman W."/>
        </authorList>
    </citation>
    <scope>NUCLEOTIDE SEQUENCE</scope>
    <source>
        <strain evidence="1">SP3012</strain>
    </source>
</reference>
<protein>
    <submittedName>
        <fullName evidence="1">Uncharacterized protein</fullName>
    </submittedName>
</protein>
<sequence>MRHAKNIFFRGQSRTDYGKAVVTDLPFVNALRNSTDWRGCRLSPRMRYGNFKKRNNRSFLPKPAPPS</sequence>
<comment type="caution">
    <text evidence="1">The sequence shown here is derived from an EMBL/GenBank/DDBJ whole genome shotgun (WGS) entry which is preliminary data.</text>
</comment>
<proteinExistence type="predicted"/>
<name>A0A9X2ULQ5_9BACT</name>
<evidence type="ECO:0000313" key="2">
    <source>
        <dbReference type="Proteomes" id="UP001155040"/>
    </source>
</evidence>
<gene>
    <name evidence="1" type="ORF">GGQ01_002061</name>
</gene>
<evidence type="ECO:0000313" key="1">
    <source>
        <dbReference type="EMBL" id="MCS4036989.1"/>
    </source>
</evidence>
<dbReference type="EMBL" id="JANUBF010000012">
    <property type="protein sequence ID" value="MCS4036989.1"/>
    <property type="molecule type" value="Genomic_DNA"/>
</dbReference>